<evidence type="ECO:0000313" key="3">
    <source>
        <dbReference type="Proteomes" id="UP001600888"/>
    </source>
</evidence>
<dbReference type="EMBL" id="JBAWTH010000016">
    <property type="protein sequence ID" value="KAL2288401.1"/>
    <property type="molecule type" value="Genomic_DNA"/>
</dbReference>
<reference evidence="2 3" key="1">
    <citation type="submission" date="2024-03" db="EMBL/GenBank/DDBJ databases">
        <title>A high-quality draft genome sequence of Diaporthe vaccinii, a causative agent of upright dieback and viscid rot disease in cranberry plants.</title>
        <authorList>
            <person name="Sarrasin M."/>
            <person name="Lang B.F."/>
            <person name="Burger G."/>
        </authorList>
    </citation>
    <scope>NUCLEOTIDE SEQUENCE [LARGE SCALE GENOMIC DNA]</scope>
    <source>
        <strain evidence="2 3">IS7</strain>
    </source>
</reference>
<feature type="compositionally biased region" description="Low complexity" evidence="1">
    <location>
        <begin position="143"/>
        <end position="153"/>
    </location>
</feature>
<dbReference type="Proteomes" id="UP001600888">
    <property type="component" value="Unassembled WGS sequence"/>
</dbReference>
<proteinExistence type="predicted"/>
<sequence length="222" mass="24988">MPEPQHQRDRGYSKSGFERGDPESTFRFHLTFAKEAAKDAQQHGSDFTRCLSHSKVALRLAKKIQRPDLEQEAQLASIEFLELAGRRREAMEARIIAAANVDNLEVQFESLSGTDEKRLASVDGVPIDEVIHLLEEEDRREPSPSSSGQEQSSAKTDPHRSDEGDATPTCEPQTQRDLSKVLLEGRQIRTRDIRGRLATVLTDAPKLRRKPKFKDQGLSFLA</sequence>
<name>A0ABR4F1J8_9PEZI</name>
<feature type="region of interest" description="Disordered" evidence="1">
    <location>
        <begin position="135"/>
        <end position="182"/>
    </location>
</feature>
<evidence type="ECO:0000256" key="1">
    <source>
        <dbReference type="SAM" id="MobiDB-lite"/>
    </source>
</evidence>
<comment type="caution">
    <text evidence="2">The sequence shown here is derived from an EMBL/GenBank/DDBJ whole genome shotgun (WGS) entry which is preliminary data.</text>
</comment>
<evidence type="ECO:0000313" key="2">
    <source>
        <dbReference type="EMBL" id="KAL2288401.1"/>
    </source>
</evidence>
<gene>
    <name evidence="2" type="ORF">FJTKL_03794</name>
</gene>
<keyword evidence="3" id="KW-1185">Reference proteome</keyword>
<organism evidence="2 3">
    <name type="scientific">Diaporthe vaccinii</name>
    <dbReference type="NCBI Taxonomy" id="105482"/>
    <lineage>
        <taxon>Eukaryota</taxon>
        <taxon>Fungi</taxon>
        <taxon>Dikarya</taxon>
        <taxon>Ascomycota</taxon>
        <taxon>Pezizomycotina</taxon>
        <taxon>Sordariomycetes</taxon>
        <taxon>Sordariomycetidae</taxon>
        <taxon>Diaporthales</taxon>
        <taxon>Diaporthaceae</taxon>
        <taxon>Diaporthe</taxon>
        <taxon>Diaporthe eres species complex</taxon>
    </lineage>
</organism>
<feature type="region of interest" description="Disordered" evidence="1">
    <location>
        <begin position="1"/>
        <end position="23"/>
    </location>
</feature>
<accession>A0ABR4F1J8</accession>
<protein>
    <submittedName>
        <fullName evidence="2">Uncharacterized protein</fullName>
    </submittedName>
</protein>